<name>A0A3T0N8T5_9RHOB</name>
<feature type="coiled-coil region" evidence="1">
    <location>
        <begin position="10"/>
        <end position="44"/>
    </location>
</feature>
<keyword evidence="3" id="KW-1185">Reference proteome</keyword>
<dbReference type="Proteomes" id="UP000283063">
    <property type="component" value="Chromosome"/>
</dbReference>
<evidence type="ECO:0000256" key="1">
    <source>
        <dbReference type="SAM" id="Coils"/>
    </source>
</evidence>
<sequence length="118" mass="12919">MVQNPLTPQIEKTADLLRSLQDSIHRLRNEAEALREQLEGEQEVGGDISRPQLAKLEGLIRDCQKVEKTLVAQSSQFTSLAESGPSLDLDTLRGDLRCRLASLRACCDERDVSGGTAG</sequence>
<evidence type="ECO:0000313" key="2">
    <source>
        <dbReference type="EMBL" id="AZV80440.1"/>
    </source>
</evidence>
<evidence type="ECO:0000313" key="3">
    <source>
        <dbReference type="Proteomes" id="UP000283063"/>
    </source>
</evidence>
<gene>
    <name evidence="2" type="ORF">EBB79_12230</name>
</gene>
<keyword evidence="1" id="KW-0175">Coiled coil</keyword>
<reference evidence="2 3" key="1">
    <citation type="submission" date="2018-10" db="EMBL/GenBank/DDBJ databases">
        <title>Parasedimentitalea marina sp. nov., a psychrophilic bacterium isolated from deep seawater of the New Britain Trench.</title>
        <authorList>
            <person name="Cao J."/>
        </authorList>
    </citation>
    <scope>NUCLEOTIDE SEQUENCE [LARGE SCALE GENOMIC DNA]</scope>
    <source>
        <strain evidence="2 3">W43</strain>
    </source>
</reference>
<accession>A0A3T0N8T5</accession>
<organism evidence="2 3">
    <name type="scientific">Parasedimentitalea marina</name>
    <dbReference type="NCBI Taxonomy" id="2483033"/>
    <lineage>
        <taxon>Bacteria</taxon>
        <taxon>Pseudomonadati</taxon>
        <taxon>Pseudomonadota</taxon>
        <taxon>Alphaproteobacteria</taxon>
        <taxon>Rhodobacterales</taxon>
        <taxon>Paracoccaceae</taxon>
        <taxon>Parasedimentitalea</taxon>
    </lineage>
</organism>
<dbReference type="KEGG" id="sedi:EBB79_12230"/>
<proteinExistence type="predicted"/>
<dbReference type="AlphaFoldDB" id="A0A3T0N8T5"/>
<dbReference type="OrthoDB" id="7873197at2"/>
<protein>
    <submittedName>
        <fullName evidence="2">Uncharacterized protein</fullName>
    </submittedName>
</protein>
<dbReference type="EMBL" id="CP033219">
    <property type="protein sequence ID" value="AZV80440.1"/>
    <property type="molecule type" value="Genomic_DNA"/>
</dbReference>